<evidence type="ECO:0000256" key="7">
    <source>
        <dbReference type="SAM" id="MobiDB-lite"/>
    </source>
</evidence>
<dbReference type="PROSITE" id="PS00028">
    <property type="entry name" value="ZINC_FINGER_C2H2_1"/>
    <property type="match status" value="6"/>
</dbReference>
<organism evidence="9 10">
    <name type="scientific">Toxocara canis</name>
    <name type="common">Canine roundworm</name>
    <dbReference type="NCBI Taxonomy" id="6265"/>
    <lineage>
        <taxon>Eukaryota</taxon>
        <taxon>Metazoa</taxon>
        <taxon>Ecdysozoa</taxon>
        <taxon>Nematoda</taxon>
        <taxon>Chromadorea</taxon>
        <taxon>Rhabditida</taxon>
        <taxon>Spirurina</taxon>
        <taxon>Ascaridomorpha</taxon>
        <taxon>Ascaridoidea</taxon>
        <taxon>Toxocaridae</taxon>
        <taxon>Toxocara</taxon>
    </lineage>
</organism>
<name>A0A0B2VNX3_TOXCA</name>
<evidence type="ECO:0000256" key="3">
    <source>
        <dbReference type="ARBA" id="ARBA00022771"/>
    </source>
</evidence>
<keyword evidence="10" id="KW-1185">Reference proteome</keyword>
<evidence type="ECO:0000256" key="5">
    <source>
        <dbReference type="PROSITE-ProRule" id="PRU00042"/>
    </source>
</evidence>
<feature type="domain" description="C2H2-type" evidence="8">
    <location>
        <begin position="398"/>
        <end position="422"/>
    </location>
</feature>
<dbReference type="InterPro" id="IPR036236">
    <property type="entry name" value="Znf_C2H2_sf"/>
</dbReference>
<dbReference type="SMART" id="SM00355">
    <property type="entry name" value="ZnF_C2H2"/>
    <property type="match status" value="7"/>
</dbReference>
<dbReference type="InterPro" id="IPR013087">
    <property type="entry name" value="Znf_C2H2_type"/>
</dbReference>
<sequence length="537" mass="62035">MTEGFVIVEGEERPCSSGVSMPSYNDSAKDDPLNGSNEELYEPEGDIADGPVYIPSVCTPQSVERPTNVAENLESCNKPINEDEDERDKIMRRLRRRDATHLGGVGLLLESLRNPQPKRRIVIGGIFSSVNTPPVIAAHLLPNAMDDLRNMVPTQQQLTIGEVRRLMRSKMHRCKRCKNRFIEKNLYERHLRDRHLSDYEGYMREQEAEMEQQRQEELEANRIEELQTGGFIPPADDINADKFSVNVDTIPLPGELNGGIVPRFDTFGGLKSLRRPYRKKISPQCPFCDKRFRNEFSLKKHFVKKHPEYVEFVQCVKCFKCLKNNTELDSHICELVHICFQCAPMRNLCTEPRLSNHRKKFHRGANSGFRCNLCSLKFLTPRKLRKHKKMSHVFTKTFQCHFCDEIFISEVAVMTHERIHTGIIKFECKVCDFKCNRFIQMECHNREEHGYICSICQDRLSEWSDIKNHTLSEHGGYLTSESNSGLLGVPLALCAILWKKSKLYCIKDAATVSIFAIRLTVQRYIESPRVWVMFKGE</sequence>
<dbReference type="PROSITE" id="PS50157">
    <property type="entry name" value="ZINC_FINGER_C2H2_2"/>
    <property type="match status" value="3"/>
</dbReference>
<keyword evidence="3 5" id="KW-0863">Zinc-finger</keyword>
<dbReference type="Proteomes" id="UP000031036">
    <property type="component" value="Unassembled WGS sequence"/>
</dbReference>
<keyword evidence="6" id="KW-0175">Coiled coil</keyword>
<feature type="domain" description="C2H2-type" evidence="8">
    <location>
        <begin position="172"/>
        <end position="200"/>
    </location>
</feature>
<evidence type="ECO:0000313" key="10">
    <source>
        <dbReference type="Proteomes" id="UP000031036"/>
    </source>
</evidence>
<reference evidence="9 10" key="1">
    <citation type="submission" date="2014-11" db="EMBL/GenBank/DDBJ databases">
        <title>Genetic blueprint of the zoonotic pathogen Toxocara canis.</title>
        <authorList>
            <person name="Zhu X.-Q."/>
            <person name="Korhonen P.K."/>
            <person name="Cai H."/>
            <person name="Young N.D."/>
            <person name="Nejsum P."/>
            <person name="von Samson-Himmelstjerna G."/>
            <person name="Boag P.R."/>
            <person name="Tan P."/>
            <person name="Li Q."/>
            <person name="Min J."/>
            <person name="Yang Y."/>
            <person name="Wang X."/>
            <person name="Fang X."/>
            <person name="Hall R.S."/>
            <person name="Hofmann A."/>
            <person name="Sternberg P.W."/>
            <person name="Jex A.R."/>
            <person name="Gasser R.B."/>
        </authorList>
    </citation>
    <scope>NUCLEOTIDE SEQUENCE [LARGE SCALE GENOMIC DNA]</scope>
    <source>
        <strain evidence="9">PN_DK_2014</strain>
    </source>
</reference>
<keyword evidence="4" id="KW-0862">Zinc</keyword>
<dbReference type="PANTHER" id="PTHR24379:SF121">
    <property type="entry name" value="C2H2-TYPE DOMAIN-CONTAINING PROTEIN"/>
    <property type="match status" value="1"/>
</dbReference>
<feature type="region of interest" description="Disordered" evidence="7">
    <location>
        <begin position="1"/>
        <end position="46"/>
    </location>
</feature>
<dbReference type="OrthoDB" id="6077919at2759"/>
<dbReference type="Gene3D" id="3.30.160.60">
    <property type="entry name" value="Classic Zinc Finger"/>
    <property type="match status" value="1"/>
</dbReference>
<dbReference type="AlphaFoldDB" id="A0A0B2VNX3"/>
<feature type="domain" description="C2H2-type" evidence="8">
    <location>
        <begin position="369"/>
        <end position="397"/>
    </location>
</feature>
<keyword evidence="2" id="KW-0677">Repeat</keyword>
<accession>A0A0B2VNX3</accession>
<protein>
    <submittedName>
        <fullName evidence="9">Zinc finger and BTB domain-containing protein 16</fullName>
    </submittedName>
</protein>
<dbReference type="SUPFAM" id="SSF57667">
    <property type="entry name" value="beta-beta-alpha zinc fingers"/>
    <property type="match status" value="1"/>
</dbReference>
<dbReference type="PANTHER" id="PTHR24379">
    <property type="entry name" value="KRAB AND ZINC FINGER DOMAIN-CONTAINING"/>
    <property type="match status" value="1"/>
</dbReference>
<evidence type="ECO:0000256" key="2">
    <source>
        <dbReference type="ARBA" id="ARBA00022737"/>
    </source>
</evidence>
<evidence type="ECO:0000256" key="6">
    <source>
        <dbReference type="SAM" id="Coils"/>
    </source>
</evidence>
<evidence type="ECO:0000256" key="1">
    <source>
        <dbReference type="ARBA" id="ARBA00022723"/>
    </source>
</evidence>
<keyword evidence="1" id="KW-0479">Metal-binding</keyword>
<dbReference type="STRING" id="6265.A0A0B2VNX3"/>
<dbReference type="OMA" id="DHECDMT"/>
<evidence type="ECO:0000313" key="9">
    <source>
        <dbReference type="EMBL" id="KHN83147.1"/>
    </source>
</evidence>
<evidence type="ECO:0000259" key="8">
    <source>
        <dbReference type="PROSITE" id="PS50157"/>
    </source>
</evidence>
<dbReference type="GO" id="GO:0008270">
    <property type="term" value="F:zinc ion binding"/>
    <property type="evidence" value="ECO:0007669"/>
    <property type="project" value="UniProtKB-KW"/>
</dbReference>
<dbReference type="EMBL" id="JPKZ01001215">
    <property type="protein sequence ID" value="KHN83147.1"/>
    <property type="molecule type" value="Genomic_DNA"/>
</dbReference>
<feature type="coiled-coil region" evidence="6">
    <location>
        <begin position="196"/>
        <end position="223"/>
    </location>
</feature>
<feature type="compositionally biased region" description="Polar residues" evidence="7">
    <location>
        <begin position="17"/>
        <end position="26"/>
    </location>
</feature>
<gene>
    <name evidence="9" type="primary">ZBTB16</name>
    <name evidence="9" type="ORF">Tcan_15917</name>
</gene>
<comment type="caution">
    <text evidence="9">The sequence shown here is derived from an EMBL/GenBank/DDBJ whole genome shotgun (WGS) entry which is preliminary data.</text>
</comment>
<evidence type="ECO:0000256" key="4">
    <source>
        <dbReference type="ARBA" id="ARBA00022833"/>
    </source>
</evidence>
<proteinExistence type="predicted"/>